<dbReference type="GO" id="GO:0046061">
    <property type="term" value="P:dATP catabolic process"/>
    <property type="evidence" value="ECO:0007669"/>
    <property type="project" value="TreeGrafter"/>
</dbReference>
<dbReference type="PANTHER" id="PTHR30522:SF0">
    <property type="entry name" value="NUCLEOSIDE TRIPHOSPHATE PYROPHOSPHOHYDROLASE"/>
    <property type="match status" value="1"/>
</dbReference>
<protein>
    <submittedName>
        <fullName evidence="2">Unannotated protein</fullName>
    </submittedName>
</protein>
<dbReference type="InterPro" id="IPR011551">
    <property type="entry name" value="NTP_PyrPHydrolase_MazG"/>
</dbReference>
<dbReference type="InterPro" id="IPR048015">
    <property type="entry name" value="NTP-PPase_MazG-like_N"/>
</dbReference>
<accession>A0A6J6E6J3</accession>
<dbReference type="GO" id="GO:0046081">
    <property type="term" value="P:dUTP catabolic process"/>
    <property type="evidence" value="ECO:0007669"/>
    <property type="project" value="TreeGrafter"/>
</dbReference>
<reference evidence="2" key="1">
    <citation type="submission" date="2020-05" db="EMBL/GenBank/DDBJ databases">
        <authorList>
            <person name="Chiriac C."/>
            <person name="Salcher M."/>
            <person name="Ghai R."/>
            <person name="Kavagutti S V."/>
        </authorList>
    </citation>
    <scope>NUCLEOTIDE SEQUENCE</scope>
</reference>
<dbReference type="GO" id="GO:0006203">
    <property type="term" value="P:dGTP catabolic process"/>
    <property type="evidence" value="ECO:0007669"/>
    <property type="project" value="TreeGrafter"/>
</dbReference>
<dbReference type="NCBIfam" id="TIGR00444">
    <property type="entry name" value="mazG"/>
    <property type="match status" value="1"/>
</dbReference>
<feature type="domain" description="NTP pyrophosphohydrolase MazG-like" evidence="1">
    <location>
        <begin position="34"/>
        <end position="109"/>
    </location>
</feature>
<gene>
    <name evidence="2" type="ORF">UFOPK1740_00311</name>
</gene>
<dbReference type="Pfam" id="PF03819">
    <property type="entry name" value="MazG"/>
    <property type="match status" value="1"/>
</dbReference>
<evidence type="ECO:0000259" key="1">
    <source>
        <dbReference type="Pfam" id="PF03819"/>
    </source>
</evidence>
<dbReference type="GO" id="GO:0006950">
    <property type="term" value="P:response to stress"/>
    <property type="evidence" value="ECO:0007669"/>
    <property type="project" value="UniProtKB-ARBA"/>
</dbReference>
<proteinExistence type="predicted"/>
<organism evidence="2">
    <name type="scientific">freshwater metagenome</name>
    <dbReference type="NCBI Taxonomy" id="449393"/>
    <lineage>
        <taxon>unclassified sequences</taxon>
        <taxon>metagenomes</taxon>
        <taxon>ecological metagenomes</taxon>
    </lineage>
</organism>
<dbReference type="EMBL" id="CAEZTU010000008">
    <property type="protein sequence ID" value="CAB4572190.1"/>
    <property type="molecule type" value="Genomic_DNA"/>
</dbReference>
<sequence length="225" mass="25470">MPAQKPPTKNGVAGLIELMDLLRSKDGCPWDNEQTHQSLIEYLLEESYEFAEAVESGNRQAIREELGDVLLQVVFHSKIAQEHSQDPFNIDDVADVITNKLIKRHPHIFSDSKDLTSLEVENNWEMIKQKEKNRTSITDGVPVAMPALMYADKLITRVKSVKGEIAQVKETQLVNDVKKELNSEAEVGQFLLSFVAMCNERGIDSESALRKAISQYRDEIKKSEN</sequence>
<dbReference type="GO" id="GO:0046076">
    <property type="term" value="P:dTTP catabolic process"/>
    <property type="evidence" value="ECO:0007669"/>
    <property type="project" value="TreeGrafter"/>
</dbReference>
<dbReference type="AlphaFoldDB" id="A0A6J6E6J3"/>
<evidence type="ECO:0000313" key="2">
    <source>
        <dbReference type="EMBL" id="CAB4572190.1"/>
    </source>
</evidence>
<name>A0A6J6E6J3_9ZZZZ</name>
<dbReference type="FunFam" id="1.10.287.1080:FF:000001">
    <property type="entry name" value="Nucleoside triphosphate pyrophosphohydrolase"/>
    <property type="match status" value="1"/>
</dbReference>
<dbReference type="SUPFAM" id="SSF101386">
    <property type="entry name" value="all-alpha NTP pyrophosphatases"/>
    <property type="match status" value="1"/>
</dbReference>
<dbReference type="GO" id="GO:0047429">
    <property type="term" value="F:nucleoside triphosphate diphosphatase activity"/>
    <property type="evidence" value="ECO:0007669"/>
    <property type="project" value="TreeGrafter"/>
</dbReference>
<dbReference type="Gene3D" id="1.10.287.1080">
    <property type="entry name" value="MazG-like"/>
    <property type="match status" value="2"/>
</dbReference>
<dbReference type="GO" id="GO:0046052">
    <property type="term" value="P:UTP catabolic process"/>
    <property type="evidence" value="ECO:0007669"/>
    <property type="project" value="TreeGrafter"/>
</dbReference>
<dbReference type="PANTHER" id="PTHR30522">
    <property type="entry name" value="NUCLEOSIDE TRIPHOSPHATE PYROPHOSPHOHYDROLASE"/>
    <property type="match status" value="1"/>
</dbReference>
<dbReference type="InterPro" id="IPR004518">
    <property type="entry name" value="MazG-like_dom"/>
</dbReference>
<dbReference type="CDD" id="cd11528">
    <property type="entry name" value="NTP-PPase_MazG_Nterm"/>
    <property type="match status" value="1"/>
</dbReference>
<dbReference type="GO" id="GO:0046047">
    <property type="term" value="P:TTP catabolic process"/>
    <property type="evidence" value="ECO:0007669"/>
    <property type="project" value="TreeGrafter"/>
</dbReference>